<evidence type="ECO:0000256" key="4">
    <source>
        <dbReference type="ARBA" id="ARBA00023136"/>
    </source>
</evidence>
<dbReference type="InterPro" id="IPR051598">
    <property type="entry name" value="TSUP/Inactive_protease-like"/>
</dbReference>
<evidence type="ECO:0000313" key="7">
    <source>
        <dbReference type="Proteomes" id="UP001595783"/>
    </source>
</evidence>
<keyword evidence="7" id="KW-1185">Reference proteome</keyword>
<dbReference type="InterPro" id="IPR002781">
    <property type="entry name" value="TM_pro_TauE-like"/>
</dbReference>
<feature type="transmembrane region" description="Helical" evidence="5">
    <location>
        <begin position="12"/>
        <end position="36"/>
    </location>
</feature>
<comment type="caution">
    <text evidence="6">The sequence shown here is derived from an EMBL/GenBank/DDBJ whole genome shotgun (WGS) entry which is preliminary data.</text>
</comment>
<protein>
    <recommendedName>
        <fullName evidence="5">Probable membrane transporter protein</fullName>
    </recommendedName>
</protein>
<evidence type="ECO:0000256" key="5">
    <source>
        <dbReference type="RuleBase" id="RU363041"/>
    </source>
</evidence>
<feature type="transmembrane region" description="Helical" evidence="5">
    <location>
        <begin position="257"/>
        <end position="275"/>
    </location>
</feature>
<accession>A0ABV7ZHU8</accession>
<sequence>MNVALESTEALLLGIVGFVTGITAGFFGIGGGEIVVPAAIFAGFSYSHAVGISLSQMLFSSLVGSFINYKKGLLDLKEGIFAAGGGLIGAILGSFLLKMIDDRVLMGVFVVVVCYTFFKYAFGHKDQDYQSAHFRMHASRDPLKIPIVHWHLSKTHIILTLAGLITGIFSIPLGMGGGILMVPFLGYFLKYDTHKIVPLGLFFVIFSSLSGVISLYRSGVLNDHALQAGSITGLGALAGVGLGIKLILLANERIHKILLLGIYALSILATLYKLIETLA</sequence>
<keyword evidence="3 5" id="KW-1133">Transmembrane helix</keyword>
<dbReference type="PANTHER" id="PTHR43701:SF2">
    <property type="entry name" value="MEMBRANE TRANSPORTER PROTEIN YJNA-RELATED"/>
    <property type="match status" value="1"/>
</dbReference>
<dbReference type="PANTHER" id="PTHR43701">
    <property type="entry name" value="MEMBRANE TRANSPORTER PROTEIN MJ0441-RELATED"/>
    <property type="match status" value="1"/>
</dbReference>
<feature type="transmembrane region" description="Helical" evidence="5">
    <location>
        <begin position="79"/>
        <end position="97"/>
    </location>
</feature>
<evidence type="ECO:0000256" key="3">
    <source>
        <dbReference type="ARBA" id="ARBA00022989"/>
    </source>
</evidence>
<evidence type="ECO:0000256" key="1">
    <source>
        <dbReference type="ARBA" id="ARBA00004141"/>
    </source>
</evidence>
<organism evidence="6 7">
    <name type="scientific">Helicobacter baculiformis</name>
    <dbReference type="NCBI Taxonomy" id="427351"/>
    <lineage>
        <taxon>Bacteria</taxon>
        <taxon>Pseudomonadati</taxon>
        <taxon>Campylobacterota</taxon>
        <taxon>Epsilonproteobacteria</taxon>
        <taxon>Campylobacterales</taxon>
        <taxon>Helicobacteraceae</taxon>
        <taxon>Helicobacter</taxon>
    </lineage>
</organism>
<feature type="transmembrane region" description="Helical" evidence="5">
    <location>
        <begin position="228"/>
        <end position="250"/>
    </location>
</feature>
<dbReference type="EMBL" id="JBHRZO010000042">
    <property type="protein sequence ID" value="MFC3848148.1"/>
    <property type="molecule type" value="Genomic_DNA"/>
</dbReference>
<gene>
    <name evidence="6" type="ORF">ACFOPX_06380</name>
</gene>
<evidence type="ECO:0000256" key="2">
    <source>
        <dbReference type="ARBA" id="ARBA00022692"/>
    </source>
</evidence>
<dbReference type="Proteomes" id="UP001595783">
    <property type="component" value="Unassembled WGS sequence"/>
</dbReference>
<proteinExistence type="inferred from homology"/>
<feature type="transmembrane region" description="Helical" evidence="5">
    <location>
        <begin position="156"/>
        <end position="189"/>
    </location>
</feature>
<name>A0ABV7ZHU8_9HELI</name>
<reference evidence="7" key="1">
    <citation type="journal article" date="2019" name="Int. J. Syst. Evol. Microbiol.">
        <title>The Global Catalogue of Microorganisms (GCM) 10K type strain sequencing project: providing services to taxonomists for standard genome sequencing and annotation.</title>
        <authorList>
            <consortium name="The Broad Institute Genomics Platform"/>
            <consortium name="The Broad Institute Genome Sequencing Center for Infectious Disease"/>
            <person name="Wu L."/>
            <person name="Ma J."/>
        </authorList>
    </citation>
    <scope>NUCLEOTIDE SEQUENCE [LARGE SCALE GENOMIC DNA]</scope>
    <source>
        <strain evidence="7">CCUG 53816</strain>
    </source>
</reference>
<dbReference type="RefSeq" id="WP_104751900.1">
    <property type="nucleotide sequence ID" value="NZ_FZMF01000012.1"/>
</dbReference>
<keyword evidence="2 5" id="KW-0812">Transmembrane</keyword>
<comment type="subcellular location">
    <subcellularLocation>
        <location evidence="5">Cell membrane</location>
        <topology evidence="5">Multi-pass membrane protein</topology>
    </subcellularLocation>
    <subcellularLocation>
        <location evidence="1">Membrane</location>
        <topology evidence="1">Multi-pass membrane protein</topology>
    </subcellularLocation>
</comment>
<feature type="transmembrane region" description="Helical" evidence="5">
    <location>
        <begin position="196"/>
        <end position="216"/>
    </location>
</feature>
<keyword evidence="5" id="KW-1003">Cell membrane</keyword>
<feature type="transmembrane region" description="Helical" evidence="5">
    <location>
        <begin position="48"/>
        <end position="67"/>
    </location>
</feature>
<feature type="transmembrane region" description="Helical" evidence="5">
    <location>
        <begin position="104"/>
        <end position="122"/>
    </location>
</feature>
<keyword evidence="4 5" id="KW-0472">Membrane</keyword>
<evidence type="ECO:0000313" key="6">
    <source>
        <dbReference type="EMBL" id="MFC3848148.1"/>
    </source>
</evidence>
<comment type="similarity">
    <text evidence="5">Belongs to the 4-toluene sulfonate uptake permease (TSUP) (TC 2.A.102) family.</text>
</comment>
<dbReference type="Pfam" id="PF01925">
    <property type="entry name" value="TauE"/>
    <property type="match status" value="1"/>
</dbReference>